<feature type="domain" description="Peptidase S9 prolyl oligopeptidase catalytic" evidence="3">
    <location>
        <begin position="530"/>
        <end position="726"/>
    </location>
</feature>
<evidence type="ECO:0000259" key="4">
    <source>
        <dbReference type="Pfam" id="PF00930"/>
    </source>
</evidence>
<comment type="caution">
    <text evidence="5">The sequence shown here is derived from an EMBL/GenBank/DDBJ whole genome shotgun (WGS) entry which is preliminary data.</text>
</comment>
<evidence type="ECO:0000256" key="1">
    <source>
        <dbReference type="ARBA" id="ARBA00023180"/>
    </source>
</evidence>
<dbReference type="EMBL" id="RPHB01000007">
    <property type="protein sequence ID" value="MBW3469103.1"/>
    <property type="molecule type" value="Genomic_DNA"/>
</dbReference>
<keyword evidence="1" id="KW-0325">Glycoprotein</keyword>
<dbReference type="FunFam" id="3.40.50.1820:FF:000003">
    <property type="entry name" value="Dipeptidyl peptidase 4"/>
    <property type="match status" value="1"/>
</dbReference>
<dbReference type="GO" id="GO:0008236">
    <property type="term" value="F:serine-type peptidase activity"/>
    <property type="evidence" value="ECO:0007669"/>
    <property type="project" value="InterPro"/>
</dbReference>
<evidence type="ECO:0000313" key="6">
    <source>
        <dbReference type="Proteomes" id="UP000727490"/>
    </source>
</evidence>
<dbReference type="PANTHER" id="PTHR11731">
    <property type="entry name" value="PROTEASE FAMILY S9B,C DIPEPTIDYL-PEPTIDASE IV-RELATED"/>
    <property type="match status" value="1"/>
</dbReference>
<dbReference type="PANTHER" id="PTHR11731:SF193">
    <property type="entry name" value="DIPEPTIDYL PEPTIDASE 9"/>
    <property type="match status" value="1"/>
</dbReference>
<evidence type="ECO:0000259" key="3">
    <source>
        <dbReference type="Pfam" id="PF00326"/>
    </source>
</evidence>
<feature type="chain" id="PRO_5037560631" evidence="2">
    <location>
        <begin position="23"/>
        <end position="726"/>
    </location>
</feature>
<gene>
    <name evidence="5" type="ORF">EGN73_14980</name>
</gene>
<feature type="domain" description="Dipeptidylpeptidase IV N-terminal" evidence="4">
    <location>
        <begin position="99"/>
        <end position="441"/>
    </location>
</feature>
<dbReference type="GO" id="GO:0006508">
    <property type="term" value="P:proteolysis"/>
    <property type="evidence" value="ECO:0007669"/>
    <property type="project" value="InterPro"/>
</dbReference>
<dbReference type="AlphaFoldDB" id="A0A951J0W2"/>
<keyword evidence="2" id="KW-0732">Signal</keyword>
<dbReference type="Pfam" id="PF00930">
    <property type="entry name" value="DPPIV_N"/>
    <property type="match status" value="1"/>
</dbReference>
<proteinExistence type="predicted"/>
<protein>
    <submittedName>
        <fullName evidence="5">S9 family peptidase</fullName>
    </submittedName>
</protein>
<keyword evidence="6" id="KW-1185">Reference proteome</keyword>
<reference evidence="5 6" key="1">
    <citation type="journal article" date="2020" name="Syst. Appl. Microbiol.">
        <title>Arthrospiribacter ruber gen. nov., sp. nov., a novel bacterium isolated from Arthrospira cultures.</title>
        <authorList>
            <person name="Waleron M."/>
            <person name="Misztak A."/>
            <person name="Waleron M.M."/>
            <person name="Furmaniak M."/>
            <person name="Mrozik A."/>
            <person name="Waleron K."/>
        </authorList>
    </citation>
    <scope>NUCLEOTIDE SEQUENCE [LARGE SCALE GENOMIC DNA]</scope>
    <source>
        <strain evidence="5 6">DPMB0001</strain>
    </source>
</reference>
<accession>A0A951J0W2</accession>
<sequence length="726" mass="82503">MIQLRLAVAMLALLLTFGESYAQIQKHVTLEDVFKSDVFSQKAVYGINWMRDGKYYSSLRRGVTGPVVVKVNVASGEEEEVLIDGAKLGLNFSSYAFNQDESKALLSSEVEKIYRRSSKAVNHVLDMESGKVQKLMDGEKIMYATLSPGNDKVAFVKDNDLYAVSLADNQVTRITEDGEFNKIINGAADWVYEEEFSMSRAFEWSPDGKKIAFIRFDETEVPEFNMQVWGKLYPEDYKFKYPKAGEKNAEVSIHVYDFDSGQTVSVDAGDEKDIYLPRIYWTGSSEKLAYIRLNRLQNQLDLFYANTNTGASNLVLQEKSETYVDLNYNDDLRFLEDGKGFIRTSEQDGFKHIYHHDNEGNLIRQITKGNWEVSNLVAVDERAKRLYFISTEQSPMERNFYVIGLDGKGKKLLAGNKGTYRINMSKDKKYYIADFTNAETPLKVTLHEASGKEIKVLEDNQALKDRMRNYALAKREFFEFETVDGTVLNGYMLKPSDFEEGKQYPVLMYVYGGPGSQTVNNSWGGARDFWHQHLVQEGYLVVSIDNRGTGARGRDFKHLTYANLGKYEIEDQIAGAKYLASLPYVDSGRIGIWGWSYGGYMSSLGLMVGSDVFKAAISVAPVTTWRYYDTIYTERYLQTPQLNAAGYDDNSPITHVNKLKGELLLVHGTGDDNVHFQNAVDLADALIRADKQFETMFYPNRDHGISGGNTTWHLYSLMTDFIKRKL</sequence>
<feature type="signal peptide" evidence="2">
    <location>
        <begin position="1"/>
        <end position="22"/>
    </location>
</feature>
<dbReference type="InterPro" id="IPR002469">
    <property type="entry name" value="Peptidase_S9B_N"/>
</dbReference>
<dbReference type="InterPro" id="IPR001375">
    <property type="entry name" value="Peptidase_S9_cat"/>
</dbReference>
<evidence type="ECO:0000256" key="2">
    <source>
        <dbReference type="SAM" id="SignalP"/>
    </source>
</evidence>
<evidence type="ECO:0000313" key="5">
    <source>
        <dbReference type="EMBL" id="MBW3469103.1"/>
    </source>
</evidence>
<dbReference type="RefSeq" id="WP_219291547.1">
    <property type="nucleotide sequence ID" value="NZ_RPHB01000007.1"/>
</dbReference>
<dbReference type="GO" id="GO:0008239">
    <property type="term" value="F:dipeptidyl-peptidase activity"/>
    <property type="evidence" value="ECO:0007669"/>
    <property type="project" value="TreeGrafter"/>
</dbReference>
<organism evidence="5 6">
    <name type="scientific">Arthrospiribacter ruber</name>
    <dbReference type="NCBI Taxonomy" id="2487934"/>
    <lineage>
        <taxon>Bacteria</taxon>
        <taxon>Pseudomonadati</taxon>
        <taxon>Bacteroidota</taxon>
        <taxon>Cytophagia</taxon>
        <taxon>Cytophagales</taxon>
        <taxon>Cyclobacteriaceae</taxon>
        <taxon>Arthrospiribacter</taxon>
    </lineage>
</organism>
<dbReference type="InterPro" id="IPR050278">
    <property type="entry name" value="Serine_Prot_S9B/DPPIV"/>
</dbReference>
<dbReference type="Pfam" id="PF00326">
    <property type="entry name" value="Peptidase_S9"/>
    <property type="match status" value="1"/>
</dbReference>
<dbReference type="Proteomes" id="UP000727490">
    <property type="component" value="Unassembled WGS sequence"/>
</dbReference>
<name>A0A951J0W2_9BACT</name>